<dbReference type="GeneTree" id="ENSGT00940000178861"/>
<reference evidence="2" key="1">
    <citation type="submission" date="2025-08" db="UniProtKB">
        <authorList>
            <consortium name="Ensembl"/>
        </authorList>
    </citation>
    <scope>IDENTIFICATION</scope>
</reference>
<accession>A0A8C2X7H0</accession>
<dbReference type="Proteomes" id="UP000694565">
    <property type="component" value="Unplaced"/>
</dbReference>
<dbReference type="AlphaFoldDB" id="A0A8C2X7H0"/>
<protein>
    <submittedName>
        <fullName evidence="2">Uncharacterized protein</fullName>
    </submittedName>
</protein>
<evidence type="ECO:0000313" key="3">
    <source>
        <dbReference type="Proteomes" id="UP000694565"/>
    </source>
</evidence>
<organism evidence="2 3">
    <name type="scientific">Cyclopterus lumpus</name>
    <name type="common">Lumpsucker</name>
    <dbReference type="NCBI Taxonomy" id="8103"/>
    <lineage>
        <taxon>Eukaryota</taxon>
        <taxon>Metazoa</taxon>
        <taxon>Chordata</taxon>
        <taxon>Craniata</taxon>
        <taxon>Vertebrata</taxon>
        <taxon>Euteleostomi</taxon>
        <taxon>Actinopterygii</taxon>
        <taxon>Neopterygii</taxon>
        <taxon>Teleostei</taxon>
        <taxon>Neoteleostei</taxon>
        <taxon>Acanthomorphata</taxon>
        <taxon>Eupercaria</taxon>
        <taxon>Perciformes</taxon>
        <taxon>Cottioidei</taxon>
        <taxon>Cottales</taxon>
        <taxon>Cyclopteridae</taxon>
        <taxon>Cyclopterus</taxon>
    </lineage>
</organism>
<feature type="region of interest" description="Disordered" evidence="1">
    <location>
        <begin position="56"/>
        <end position="83"/>
    </location>
</feature>
<feature type="compositionally biased region" description="Pro residues" evidence="1">
    <location>
        <begin position="58"/>
        <end position="72"/>
    </location>
</feature>
<keyword evidence="3" id="KW-1185">Reference proteome</keyword>
<dbReference type="Ensembl" id="ENSCLMT00005015483.1">
    <property type="protein sequence ID" value="ENSCLMP00005014529.1"/>
    <property type="gene ID" value="ENSCLMG00005007674.1"/>
</dbReference>
<sequence length="147" mass="15594">DLLSRKRLLTAVDCGHMKKARGADGKTSSCLSPCLTAMRRPAVTLSCSRSVCFQAAGPPAPEDQDSPPPPPANQQAAQRSSADMCGSLHLTSSCVTHRPARQYPVGADFLHYGHYHGFGDTAEELSDYGHQQAGQAGAGSIHLYQDS</sequence>
<evidence type="ECO:0000313" key="2">
    <source>
        <dbReference type="Ensembl" id="ENSCLMP00005014529.1"/>
    </source>
</evidence>
<name>A0A8C2X7H0_CYCLU</name>
<proteinExistence type="predicted"/>
<feature type="compositionally biased region" description="Low complexity" evidence="1">
    <location>
        <begin position="73"/>
        <end position="83"/>
    </location>
</feature>
<evidence type="ECO:0000256" key="1">
    <source>
        <dbReference type="SAM" id="MobiDB-lite"/>
    </source>
</evidence>
<reference evidence="2" key="2">
    <citation type="submission" date="2025-09" db="UniProtKB">
        <authorList>
            <consortium name="Ensembl"/>
        </authorList>
    </citation>
    <scope>IDENTIFICATION</scope>
</reference>